<reference evidence="3" key="1">
    <citation type="journal article" date="2017" name="Environ. Microbiol. Rep.">
        <title>Genetic Diversity of Marine Anaerobic Ammonium-Oxidizing Bacteria as Revealed by Genomic and Proteomic Analyses of 'Candidatus Scalindua japonica'.</title>
        <authorList>
            <person name="Oshiki M."/>
            <person name="Mizuto K."/>
            <person name="Kimura Z."/>
            <person name="Kindaichi T."/>
            <person name="Satoh H."/>
            <person name="Okabe S."/>
        </authorList>
    </citation>
    <scope>NUCLEOTIDE SEQUENCE [LARGE SCALE GENOMIC DNA]</scope>
    <source>
        <strain evidence="3">husup-a2</strain>
    </source>
</reference>
<name>A0A286U401_9BACT</name>
<dbReference type="EMBL" id="BAOS01000045">
    <property type="protein sequence ID" value="GAX62855.1"/>
    <property type="molecule type" value="Genomic_DNA"/>
</dbReference>
<evidence type="ECO:0000259" key="1">
    <source>
        <dbReference type="Pfam" id="PF02698"/>
    </source>
</evidence>
<dbReference type="Gene3D" id="3.40.50.620">
    <property type="entry name" value="HUPs"/>
    <property type="match status" value="1"/>
</dbReference>
<proteinExistence type="predicted"/>
<dbReference type="CDD" id="cd06259">
    <property type="entry name" value="YdcF-like"/>
    <property type="match status" value="1"/>
</dbReference>
<dbReference type="PANTHER" id="PTHR30336">
    <property type="entry name" value="INNER MEMBRANE PROTEIN, PROBABLE PERMEASE"/>
    <property type="match status" value="1"/>
</dbReference>
<feature type="domain" description="DUF218" evidence="1">
    <location>
        <begin position="50"/>
        <end position="210"/>
    </location>
</feature>
<gene>
    <name evidence="2" type="ORF">SCALIN_C45_0011</name>
</gene>
<dbReference type="GO" id="GO:0005886">
    <property type="term" value="C:plasma membrane"/>
    <property type="evidence" value="ECO:0007669"/>
    <property type="project" value="TreeGrafter"/>
</dbReference>
<dbReference type="PANTHER" id="PTHR30336:SF4">
    <property type="entry name" value="ENVELOPE BIOGENESIS FACTOR ELYC"/>
    <property type="match status" value="1"/>
</dbReference>
<sequence length="220" mass="23930">MVAFGLCTLAILSYNPIPNFFVSFLENRHHTYSPDSILENATPKRHPVKYVVVLAGGIETDVTLPITSLLSDSTLIRVVEGVLIYRANPQSKLVLSGGSGSESCPEALGMANLAKSLGVNQNDIVIESDSRDTKDQARLIKKIVGHKPFILVTSAHHMPRSMALFRKQKMDPIAAPANYVVTKGKIGINSFLPGSGALRKSEIAIHEYLGLVWAKLRGQI</sequence>
<dbReference type="Proteomes" id="UP000218542">
    <property type="component" value="Unassembled WGS sequence"/>
</dbReference>
<dbReference type="Pfam" id="PF02698">
    <property type="entry name" value="DUF218"/>
    <property type="match status" value="1"/>
</dbReference>
<evidence type="ECO:0000313" key="2">
    <source>
        <dbReference type="EMBL" id="GAX62855.1"/>
    </source>
</evidence>
<organism evidence="2 3">
    <name type="scientific">Candidatus Scalindua japonica</name>
    <dbReference type="NCBI Taxonomy" id="1284222"/>
    <lineage>
        <taxon>Bacteria</taxon>
        <taxon>Pseudomonadati</taxon>
        <taxon>Planctomycetota</taxon>
        <taxon>Candidatus Brocadiia</taxon>
        <taxon>Candidatus Brocadiales</taxon>
        <taxon>Candidatus Scalinduaceae</taxon>
        <taxon>Candidatus Scalindua</taxon>
    </lineage>
</organism>
<comment type="caution">
    <text evidence="2">The sequence shown here is derived from an EMBL/GenBank/DDBJ whole genome shotgun (WGS) entry which is preliminary data.</text>
</comment>
<dbReference type="InterPro" id="IPR051599">
    <property type="entry name" value="Cell_Envelope_Assoc"/>
</dbReference>
<dbReference type="InterPro" id="IPR014729">
    <property type="entry name" value="Rossmann-like_a/b/a_fold"/>
</dbReference>
<dbReference type="GO" id="GO:0000270">
    <property type="term" value="P:peptidoglycan metabolic process"/>
    <property type="evidence" value="ECO:0007669"/>
    <property type="project" value="TreeGrafter"/>
</dbReference>
<protein>
    <recommendedName>
        <fullName evidence="1">DUF218 domain-containing protein</fullName>
    </recommendedName>
</protein>
<evidence type="ECO:0000313" key="3">
    <source>
        <dbReference type="Proteomes" id="UP000218542"/>
    </source>
</evidence>
<dbReference type="GO" id="GO:0043164">
    <property type="term" value="P:Gram-negative-bacterium-type cell wall biogenesis"/>
    <property type="evidence" value="ECO:0007669"/>
    <property type="project" value="TreeGrafter"/>
</dbReference>
<dbReference type="AlphaFoldDB" id="A0A286U401"/>
<dbReference type="InterPro" id="IPR003848">
    <property type="entry name" value="DUF218"/>
</dbReference>
<accession>A0A286U401</accession>
<keyword evidence="3" id="KW-1185">Reference proteome</keyword>